<evidence type="ECO:0000313" key="3">
    <source>
        <dbReference type="Proteomes" id="UP000010448"/>
    </source>
</evidence>
<dbReference type="GO" id="GO:0005886">
    <property type="term" value="C:plasma membrane"/>
    <property type="evidence" value="ECO:0007669"/>
    <property type="project" value="InterPro"/>
</dbReference>
<comment type="caution">
    <text evidence="2">The sequence shown here is derived from an EMBL/GenBank/DDBJ whole genome shotgun (WGS) entry which is preliminary data.</text>
</comment>
<dbReference type="OrthoDB" id="7032155at2"/>
<reference evidence="2 3" key="1">
    <citation type="journal article" date="2013" name="Genome Announc.">
        <title>Genome Sequence of Naphthalene-Degrading Soil Bacterium Pseudomonas putida CSV86.</title>
        <authorList>
            <person name="Phale P.S."/>
            <person name="Paliwal V."/>
            <person name="Raju S.C."/>
            <person name="Modak A."/>
            <person name="Purohit H.J."/>
        </authorList>
    </citation>
    <scope>NUCLEOTIDE SEQUENCE [LARGE SCALE GENOMIC DNA]</scope>
    <source>
        <strain evidence="2 3">CSV86</strain>
    </source>
</reference>
<gene>
    <name evidence="2" type="ORF">CSV86_003405</name>
</gene>
<dbReference type="Proteomes" id="UP000010448">
    <property type="component" value="Unassembled WGS sequence"/>
</dbReference>
<dbReference type="RefSeq" id="WP_009407563.1">
    <property type="nucleotide sequence ID" value="NZ_AMWJ02000001.1"/>
</dbReference>
<evidence type="ECO:0000313" key="2">
    <source>
        <dbReference type="EMBL" id="NNJ14368.1"/>
    </source>
</evidence>
<dbReference type="EMBL" id="AMWJ02000001">
    <property type="protein sequence ID" value="NNJ14368.1"/>
    <property type="molecule type" value="Genomic_DNA"/>
</dbReference>
<name>L1LSL6_9PSED</name>
<accession>L1LSL6</accession>
<proteinExistence type="predicted"/>
<keyword evidence="3" id="KW-1185">Reference proteome</keyword>
<evidence type="ECO:0000259" key="1">
    <source>
        <dbReference type="Pfam" id="PF06305"/>
    </source>
</evidence>
<organism evidence="2 3">
    <name type="scientific">Pseudomonas bharatica CSV86</name>
    <dbReference type="NCBI Taxonomy" id="1005395"/>
    <lineage>
        <taxon>Bacteria</taxon>
        <taxon>Pseudomonadati</taxon>
        <taxon>Pseudomonadota</taxon>
        <taxon>Gammaproteobacteria</taxon>
        <taxon>Pseudomonadales</taxon>
        <taxon>Pseudomonadaceae</taxon>
        <taxon>Pseudomonas</taxon>
        <taxon>Pseudomonas bharatica</taxon>
    </lineage>
</organism>
<dbReference type="AlphaFoldDB" id="L1LSL6"/>
<dbReference type="InterPro" id="IPR010445">
    <property type="entry name" value="LapA_dom"/>
</dbReference>
<protein>
    <submittedName>
        <fullName evidence="2">LapA family protein</fullName>
    </submittedName>
</protein>
<sequence>MRNFSRFVFVILTLMVGLIAFIFAMENQQPVSLAIIGWSSPILPVSVLVLFAFVLGALGGAVFLEGLRLRKGRKRSD</sequence>
<feature type="domain" description="Lipopolysaccharide assembly protein A" evidence="1">
    <location>
        <begin position="26"/>
        <end position="70"/>
    </location>
</feature>
<dbReference type="Pfam" id="PF06305">
    <property type="entry name" value="LapA_dom"/>
    <property type="match status" value="1"/>
</dbReference>